<evidence type="ECO:0008006" key="4">
    <source>
        <dbReference type="Google" id="ProtNLM"/>
    </source>
</evidence>
<organism evidence="2 3">
    <name type="scientific">Pseudogymnoascus verrucosus</name>
    <dbReference type="NCBI Taxonomy" id="342668"/>
    <lineage>
        <taxon>Eukaryota</taxon>
        <taxon>Fungi</taxon>
        <taxon>Dikarya</taxon>
        <taxon>Ascomycota</taxon>
        <taxon>Pezizomycotina</taxon>
        <taxon>Leotiomycetes</taxon>
        <taxon>Thelebolales</taxon>
        <taxon>Thelebolaceae</taxon>
        <taxon>Pseudogymnoascus</taxon>
    </lineage>
</organism>
<proteinExistence type="predicted"/>
<dbReference type="AlphaFoldDB" id="A0A1B8GB90"/>
<accession>A0A1B8GB90</accession>
<feature type="chain" id="PRO_5008608408" description="Sialidase domain-containing protein" evidence="1">
    <location>
        <begin position="23"/>
        <end position="383"/>
    </location>
</feature>
<evidence type="ECO:0000313" key="3">
    <source>
        <dbReference type="Proteomes" id="UP000091956"/>
    </source>
</evidence>
<gene>
    <name evidence="2" type="ORF">VE01_08981</name>
</gene>
<dbReference type="PANTHER" id="PTHR38792">
    <property type="entry name" value="BNR/ASP-BOX REPEAT DOMAIN PROTEIN (AFU_ORTHOLOGUE AFUA_7G06430)-RELATED"/>
    <property type="match status" value="1"/>
</dbReference>
<name>A0A1B8GB90_9PEZI</name>
<reference evidence="2 3" key="1">
    <citation type="submission" date="2016-03" db="EMBL/GenBank/DDBJ databases">
        <title>Comparative genomics of Pseudogymnoascus destructans, the fungus causing white-nose syndrome of bats.</title>
        <authorList>
            <person name="Palmer J.M."/>
            <person name="Drees K.P."/>
            <person name="Foster J.T."/>
            <person name="Lindner D.L."/>
        </authorList>
    </citation>
    <scope>NUCLEOTIDE SEQUENCE [LARGE SCALE GENOMIC DNA]</scope>
    <source>
        <strain evidence="2 3">UAMH 10579</strain>
    </source>
</reference>
<dbReference type="PANTHER" id="PTHR38792:SF3">
    <property type="entry name" value="BNR_ASP-BOX REPEAT DOMAIN PROTEIN (AFU_ORTHOLOGUE AFUA_7G06430)-RELATED"/>
    <property type="match status" value="1"/>
</dbReference>
<dbReference type="Proteomes" id="UP000091956">
    <property type="component" value="Unassembled WGS sequence"/>
</dbReference>
<dbReference type="RefSeq" id="XP_018126834.1">
    <property type="nucleotide sequence ID" value="XM_018278398.2"/>
</dbReference>
<evidence type="ECO:0000313" key="2">
    <source>
        <dbReference type="EMBL" id="OBT93101.1"/>
    </source>
</evidence>
<dbReference type="OrthoDB" id="2130735at2759"/>
<dbReference type="SUPFAM" id="SSF110296">
    <property type="entry name" value="Oligoxyloglucan reducing end-specific cellobiohydrolase"/>
    <property type="match status" value="1"/>
</dbReference>
<keyword evidence="1" id="KW-0732">Signal</keyword>
<keyword evidence="3" id="KW-1185">Reference proteome</keyword>
<dbReference type="CDD" id="cd15482">
    <property type="entry name" value="Sialidase_non-viral"/>
    <property type="match status" value="1"/>
</dbReference>
<dbReference type="GeneID" id="28842367"/>
<dbReference type="EMBL" id="KV460258">
    <property type="protein sequence ID" value="OBT93101.1"/>
    <property type="molecule type" value="Genomic_DNA"/>
</dbReference>
<protein>
    <recommendedName>
        <fullName evidence="4">Sialidase domain-containing protein</fullName>
    </recommendedName>
</protein>
<dbReference type="Gene3D" id="2.120.10.10">
    <property type="match status" value="1"/>
</dbReference>
<sequence length="383" mass="41725">MRGRKAIAASLTWALSISSVYSAPSAAVKECEVADHEVTFKTIYVPPSNYNTPKTLYGRTVQLEDGTLLATWENYSPEPPLVYFPIYKSTDKGETWAPFSNVTDQVNGWGLRYQPDLYLLPQAIGDLPKGTIICSANSIPTDLSQTKIDVYASVNGGKTWSFVSTVASGGVALPNNGETPIWEPFMMVYDNQLVMYYSDQRDPAHGQKMVHQVSADGITWGPVVNDIAYSTYEQRPGMPTVAALPNGQYIMTYEYGLGPNPAGSGTFPIYYRISSSPLTFDSAPGQILNAGGTVPTSSPYVVWSPSGGPNGSIIVSANSHAEIFINTNLGDADSWVKYATPQSRAYTRHLRVMDDPDYLLIMSAGFLNGDNYVTDSVMKLPNL</sequence>
<dbReference type="STRING" id="342668.A0A1B8GB90"/>
<evidence type="ECO:0000256" key="1">
    <source>
        <dbReference type="SAM" id="SignalP"/>
    </source>
</evidence>
<reference evidence="3" key="2">
    <citation type="journal article" date="2018" name="Nat. Commun.">
        <title>Extreme sensitivity to ultraviolet light in the fungal pathogen causing white-nose syndrome of bats.</title>
        <authorList>
            <person name="Palmer J.M."/>
            <person name="Drees K.P."/>
            <person name="Foster J.T."/>
            <person name="Lindner D.L."/>
        </authorList>
    </citation>
    <scope>NUCLEOTIDE SEQUENCE [LARGE SCALE GENOMIC DNA]</scope>
    <source>
        <strain evidence="3">UAMH 10579</strain>
    </source>
</reference>
<feature type="signal peptide" evidence="1">
    <location>
        <begin position="1"/>
        <end position="22"/>
    </location>
</feature>